<dbReference type="SUPFAM" id="SSF49478">
    <property type="entry name" value="Cna protein B-type domain"/>
    <property type="match status" value="1"/>
</dbReference>
<dbReference type="Proteomes" id="UP000218267">
    <property type="component" value="Chromosome"/>
</dbReference>
<dbReference type="Gene3D" id="2.60.40.10">
    <property type="entry name" value="Immunoglobulins"/>
    <property type="match status" value="1"/>
</dbReference>
<proteinExistence type="predicted"/>
<reference evidence="1 2" key="1">
    <citation type="journal article" date="2018" name="Mar. Genomics">
        <title>Complete genome sequence of Marinifilaceae bacterium strain SPP2, isolated from the Antarctic marine sediment.</title>
        <authorList>
            <person name="Watanabe M."/>
            <person name="Kojima H."/>
            <person name="Fukui M."/>
        </authorList>
    </citation>
    <scope>NUCLEOTIDE SEQUENCE [LARGE SCALE GENOMIC DNA]</scope>
    <source>
        <strain evidence="1 2">SPP2</strain>
    </source>
</reference>
<reference evidence="2" key="2">
    <citation type="journal article" date="2020" name="Antonie Van Leeuwenhoek">
        <title>Labilibaculum antarcticum sp. nov., a novel facultative anaerobic, psychrotorelant bacterium isolated from marine sediment of Antarctica.</title>
        <authorList>
            <person name="Watanabe M."/>
            <person name="Kojima H."/>
            <person name="Fukui M."/>
        </authorList>
    </citation>
    <scope>NUCLEOTIDE SEQUENCE [LARGE SCALE GENOMIC DNA]</scope>
    <source>
        <strain evidence="2">SPP2</strain>
    </source>
</reference>
<evidence type="ECO:0000313" key="1">
    <source>
        <dbReference type="EMBL" id="BAX81667.1"/>
    </source>
</evidence>
<gene>
    <name evidence="1" type="ORF">ALGA_3369</name>
</gene>
<dbReference type="AlphaFoldDB" id="A0A1Y1CMP8"/>
<keyword evidence="2" id="KW-1185">Reference proteome</keyword>
<organism evidence="1 2">
    <name type="scientific">Labilibaculum antarcticum</name>
    <dbReference type="NCBI Taxonomy" id="1717717"/>
    <lineage>
        <taxon>Bacteria</taxon>
        <taxon>Pseudomonadati</taxon>
        <taxon>Bacteroidota</taxon>
        <taxon>Bacteroidia</taxon>
        <taxon>Marinilabiliales</taxon>
        <taxon>Marinifilaceae</taxon>
        <taxon>Labilibaculum</taxon>
    </lineage>
</organism>
<evidence type="ECO:0008006" key="3">
    <source>
        <dbReference type="Google" id="ProtNLM"/>
    </source>
</evidence>
<evidence type="ECO:0000313" key="2">
    <source>
        <dbReference type="Proteomes" id="UP000218267"/>
    </source>
</evidence>
<dbReference type="InterPro" id="IPR013783">
    <property type="entry name" value="Ig-like_fold"/>
</dbReference>
<protein>
    <recommendedName>
        <fullName evidence="3">Prealbumin-like fold domain-containing protein</fullName>
    </recommendedName>
</protein>
<sequence length="131" mass="14826">MHLSRLILNNIEMKRIIYLLLISLYCLSSCQKTEYQDVSPKLEITVNDNDGNFISNVTVTLYTNESGWKNKTNDILEAETNSSGIVLFEELEEQIYYFSAVKGDLTNDESSVATLKPLAINTKAQITLIIK</sequence>
<dbReference type="EMBL" id="AP018042">
    <property type="protein sequence ID" value="BAX81667.1"/>
    <property type="molecule type" value="Genomic_DNA"/>
</dbReference>
<name>A0A1Y1CMP8_9BACT</name>
<accession>A0A1Y1CMP8</accession>
<dbReference type="KEGG" id="mbas:ALGA_3369"/>